<name>A0ABV3KA18_9MICC</name>
<keyword evidence="1" id="KW-0547">Nucleotide-binding</keyword>
<dbReference type="PANTHER" id="PTHR42855:SF1">
    <property type="entry name" value="ABC TRANSPORTER DOMAIN-CONTAINING PROTEIN"/>
    <property type="match status" value="1"/>
</dbReference>
<dbReference type="PROSITE" id="PS50893">
    <property type="entry name" value="ABC_TRANSPORTER_2"/>
    <property type="match status" value="2"/>
</dbReference>
<dbReference type="PANTHER" id="PTHR42855">
    <property type="entry name" value="ABC TRANSPORTER ATP-BINDING SUBUNIT"/>
    <property type="match status" value="1"/>
</dbReference>
<protein>
    <submittedName>
        <fullName evidence="4">ABC-F family ATP-binding cassette domain-containing protein</fullName>
    </submittedName>
</protein>
<evidence type="ECO:0000313" key="5">
    <source>
        <dbReference type="Proteomes" id="UP001553031"/>
    </source>
</evidence>
<dbReference type="InterPro" id="IPR003439">
    <property type="entry name" value="ABC_transporter-like_ATP-bd"/>
</dbReference>
<keyword evidence="2 4" id="KW-0067">ATP-binding</keyword>
<evidence type="ECO:0000256" key="1">
    <source>
        <dbReference type="ARBA" id="ARBA00022741"/>
    </source>
</evidence>
<keyword evidence="5" id="KW-1185">Reference proteome</keyword>
<dbReference type="RefSeq" id="WP_144942158.1">
    <property type="nucleotide sequence ID" value="NZ_JBFBLL010000001.1"/>
</dbReference>
<evidence type="ECO:0000313" key="4">
    <source>
        <dbReference type="EMBL" id="MEV8156628.1"/>
    </source>
</evidence>
<evidence type="ECO:0000256" key="2">
    <source>
        <dbReference type="ARBA" id="ARBA00022840"/>
    </source>
</evidence>
<dbReference type="Proteomes" id="UP001553031">
    <property type="component" value="Unassembled WGS sequence"/>
</dbReference>
<dbReference type="SMART" id="SM00382">
    <property type="entry name" value="AAA"/>
    <property type="match status" value="2"/>
</dbReference>
<proteinExistence type="predicted"/>
<dbReference type="Gene3D" id="3.40.50.300">
    <property type="entry name" value="P-loop containing nucleotide triphosphate hydrolases"/>
    <property type="match status" value="2"/>
</dbReference>
<dbReference type="InterPro" id="IPR017871">
    <property type="entry name" value="ABC_transporter-like_CS"/>
</dbReference>
<dbReference type="GO" id="GO:0005524">
    <property type="term" value="F:ATP binding"/>
    <property type="evidence" value="ECO:0007669"/>
    <property type="project" value="UniProtKB-KW"/>
</dbReference>
<dbReference type="InterPro" id="IPR003593">
    <property type="entry name" value="AAA+_ATPase"/>
</dbReference>
<dbReference type="CDD" id="cd03221">
    <property type="entry name" value="ABCF_EF-3"/>
    <property type="match status" value="1"/>
</dbReference>
<gene>
    <name evidence="4" type="ORF">AB0O96_00205</name>
</gene>
<evidence type="ECO:0000259" key="3">
    <source>
        <dbReference type="PROSITE" id="PS50893"/>
    </source>
</evidence>
<dbReference type="Pfam" id="PF00005">
    <property type="entry name" value="ABC_tran"/>
    <property type="match status" value="2"/>
</dbReference>
<dbReference type="InterPro" id="IPR027417">
    <property type="entry name" value="P-loop_NTPase"/>
</dbReference>
<sequence>MTTTQLRTPVSAHGASAHLTVDGVSCSYGTHRVLTDVSFTVPAGRPTGLIGENGSGKSTLLRIIAGVQDPDAGTVRFSVPGGSPVRVGLLHQEPPFSPAETVADAVETAVRHLRDVARAVDDAARALAAAPQDERAATAYAHTLEEAERTGAWDVDTTISTVLEGLGLGGIPRDRPTGELSGGQRARLSLAWTLLRAPDVLLLDEPTNHLDDAAIGFLSATLREWRGPVLFASHDRAFLDETVTSLVDLDPTPQPHATTGDLVGDGTGTGIGVTRFSGSYSQYVLSRMDARERWERTYRDEQERLRELRAAVKDQHTVGHAGRGPRTEARAAKKFYADRNATVVSRRVNDARARLAELEEKQIRKPPAELFFRGLTAADPAAEHRLRASGPAVTAVDASVEGRLAPVSLSVGAGEKWLLTGSNGAGKSTLLGLLSGRLGPTGGSVHTAPGLRVGMLGQDDTLATADPDSTVAAVYRNIVGTKRAEAVPLGTFGLLAGRDENRRLGELSVGQRRRLALAVLLADPPHVLLLDEPTNHFSLVLATQLEAAVPNYPGTVVVASHDRWLRRNWTGRHLALEVPAGTP</sequence>
<reference evidence="4 5" key="1">
    <citation type="submission" date="2024-06" db="EMBL/GenBank/DDBJ databases">
        <title>The Natural Products Discovery Center: Release of the First 8490 Sequenced Strains for Exploring Actinobacteria Biosynthetic Diversity.</title>
        <authorList>
            <person name="Kalkreuter E."/>
            <person name="Kautsar S.A."/>
            <person name="Yang D."/>
            <person name="Bader C.D."/>
            <person name="Teijaro C.N."/>
            <person name="Fluegel L."/>
            <person name="Davis C.M."/>
            <person name="Simpson J.R."/>
            <person name="Lauterbach L."/>
            <person name="Steele A.D."/>
            <person name="Gui C."/>
            <person name="Meng S."/>
            <person name="Li G."/>
            <person name="Viehrig K."/>
            <person name="Ye F."/>
            <person name="Su P."/>
            <person name="Kiefer A.F."/>
            <person name="Nichols A."/>
            <person name="Cepeda A.J."/>
            <person name="Yan W."/>
            <person name="Fan B."/>
            <person name="Jiang Y."/>
            <person name="Adhikari A."/>
            <person name="Zheng C.-J."/>
            <person name="Schuster L."/>
            <person name="Cowan T.M."/>
            <person name="Smanski M.J."/>
            <person name="Chevrette M.G."/>
            <person name="De Carvalho L.P.S."/>
            <person name="Shen B."/>
        </authorList>
    </citation>
    <scope>NUCLEOTIDE SEQUENCE [LARGE SCALE GENOMIC DNA]</scope>
    <source>
        <strain evidence="4 5">NPDC079179</strain>
    </source>
</reference>
<organism evidence="4 5">
    <name type="scientific">Kocuria salsicia</name>
    <dbReference type="NCBI Taxonomy" id="664639"/>
    <lineage>
        <taxon>Bacteria</taxon>
        <taxon>Bacillati</taxon>
        <taxon>Actinomycetota</taxon>
        <taxon>Actinomycetes</taxon>
        <taxon>Micrococcales</taxon>
        <taxon>Micrococcaceae</taxon>
        <taxon>Kocuria</taxon>
    </lineage>
</organism>
<dbReference type="PROSITE" id="PS00211">
    <property type="entry name" value="ABC_TRANSPORTER_1"/>
    <property type="match status" value="1"/>
</dbReference>
<accession>A0ABV3KA18</accession>
<feature type="domain" description="ABC transporter" evidence="3">
    <location>
        <begin position="386"/>
        <end position="580"/>
    </location>
</feature>
<dbReference type="SUPFAM" id="SSF52540">
    <property type="entry name" value="P-loop containing nucleoside triphosphate hydrolases"/>
    <property type="match status" value="2"/>
</dbReference>
<dbReference type="InterPro" id="IPR051309">
    <property type="entry name" value="ABCF_ATPase"/>
</dbReference>
<comment type="caution">
    <text evidence="4">The sequence shown here is derived from an EMBL/GenBank/DDBJ whole genome shotgun (WGS) entry which is preliminary data.</text>
</comment>
<dbReference type="EMBL" id="JBFBLL010000001">
    <property type="protein sequence ID" value="MEV8156628.1"/>
    <property type="molecule type" value="Genomic_DNA"/>
</dbReference>
<feature type="domain" description="ABC transporter" evidence="3">
    <location>
        <begin position="19"/>
        <end position="276"/>
    </location>
</feature>